<name>A0A0C9XSF3_9AGAR</name>
<proteinExistence type="predicted"/>
<dbReference type="HOGENOM" id="CLU_2264196_0_0_1"/>
<organism evidence="1 2">
    <name type="scientific">Laccaria amethystina LaAM-08-1</name>
    <dbReference type="NCBI Taxonomy" id="1095629"/>
    <lineage>
        <taxon>Eukaryota</taxon>
        <taxon>Fungi</taxon>
        <taxon>Dikarya</taxon>
        <taxon>Basidiomycota</taxon>
        <taxon>Agaricomycotina</taxon>
        <taxon>Agaricomycetes</taxon>
        <taxon>Agaricomycetidae</taxon>
        <taxon>Agaricales</taxon>
        <taxon>Agaricineae</taxon>
        <taxon>Hydnangiaceae</taxon>
        <taxon>Laccaria</taxon>
    </lineage>
</organism>
<dbReference type="EMBL" id="KN838568">
    <property type="protein sequence ID" value="KIK04599.1"/>
    <property type="molecule type" value="Genomic_DNA"/>
</dbReference>
<keyword evidence="2" id="KW-1185">Reference proteome</keyword>
<gene>
    <name evidence="1" type="ORF">K443DRAFT_412436</name>
</gene>
<reference evidence="1 2" key="1">
    <citation type="submission" date="2014-04" db="EMBL/GenBank/DDBJ databases">
        <authorList>
            <consortium name="DOE Joint Genome Institute"/>
            <person name="Kuo A."/>
            <person name="Kohler A."/>
            <person name="Nagy L.G."/>
            <person name="Floudas D."/>
            <person name="Copeland A."/>
            <person name="Barry K.W."/>
            <person name="Cichocki N."/>
            <person name="Veneault-Fourrey C."/>
            <person name="LaButti K."/>
            <person name="Lindquist E.A."/>
            <person name="Lipzen A."/>
            <person name="Lundell T."/>
            <person name="Morin E."/>
            <person name="Murat C."/>
            <person name="Sun H."/>
            <person name="Tunlid A."/>
            <person name="Henrissat B."/>
            <person name="Grigoriev I.V."/>
            <person name="Hibbett D.S."/>
            <person name="Martin F."/>
            <person name="Nordberg H.P."/>
            <person name="Cantor M.N."/>
            <person name="Hua S.X."/>
        </authorList>
    </citation>
    <scope>NUCLEOTIDE SEQUENCE [LARGE SCALE GENOMIC DNA]</scope>
    <source>
        <strain evidence="1 2">LaAM-08-1</strain>
    </source>
</reference>
<dbReference type="Proteomes" id="UP000054477">
    <property type="component" value="Unassembled WGS sequence"/>
</dbReference>
<accession>A0A0C9XSF3</accession>
<reference evidence="2" key="2">
    <citation type="submission" date="2015-01" db="EMBL/GenBank/DDBJ databases">
        <title>Evolutionary Origins and Diversification of the Mycorrhizal Mutualists.</title>
        <authorList>
            <consortium name="DOE Joint Genome Institute"/>
            <consortium name="Mycorrhizal Genomics Consortium"/>
            <person name="Kohler A."/>
            <person name="Kuo A."/>
            <person name="Nagy L.G."/>
            <person name="Floudas D."/>
            <person name="Copeland A."/>
            <person name="Barry K.W."/>
            <person name="Cichocki N."/>
            <person name="Veneault-Fourrey C."/>
            <person name="LaButti K."/>
            <person name="Lindquist E.A."/>
            <person name="Lipzen A."/>
            <person name="Lundell T."/>
            <person name="Morin E."/>
            <person name="Murat C."/>
            <person name="Riley R."/>
            <person name="Ohm R."/>
            <person name="Sun H."/>
            <person name="Tunlid A."/>
            <person name="Henrissat B."/>
            <person name="Grigoriev I.V."/>
            <person name="Hibbett D.S."/>
            <person name="Martin F."/>
        </authorList>
    </citation>
    <scope>NUCLEOTIDE SEQUENCE [LARGE SCALE GENOMIC DNA]</scope>
    <source>
        <strain evidence="2">LaAM-08-1</strain>
    </source>
</reference>
<evidence type="ECO:0000313" key="2">
    <source>
        <dbReference type="Proteomes" id="UP000054477"/>
    </source>
</evidence>
<dbReference type="AlphaFoldDB" id="A0A0C9XSF3"/>
<protein>
    <submittedName>
        <fullName evidence="1">Uncharacterized protein</fullName>
    </submittedName>
</protein>
<sequence length="103" mass="11379">MEFCCGCCCCGCCCDCCWSIGLFRARFLSGGELSFRGNVSCCIRKHLFSRRRTRPLSSSLPTSLLGSTSSRLLLVPLLLLHNVRRSSGGVIKCTPRFLLIPRS</sequence>
<evidence type="ECO:0000313" key="1">
    <source>
        <dbReference type="EMBL" id="KIK04599.1"/>
    </source>
</evidence>